<gene>
    <name evidence="2" type="ORF">SVIM_LOCUS123973</name>
</gene>
<dbReference type="AlphaFoldDB" id="A0A6N2KQG4"/>
<dbReference type="PANTHER" id="PTHR33623:SF4">
    <property type="entry name" value="DUF4378 DOMAIN-CONTAINING PROTEIN"/>
    <property type="match status" value="1"/>
</dbReference>
<dbReference type="EMBL" id="CAADRP010000668">
    <property type="protein sequence ID" value="VFU30828.1"/>
    <property type="molecule type" value="Genomic_DNA"/>
</dbReference>
<feature type="compositionally biased region" description="Polar residues" evidence="1">
    <location>
        <begin position="209"/>
        <end position="219"/>
    </location>
</feature>
<accession>A0A6N2KQG4</accession>
<evidence type="ECO:0000313" key="2">
    <source>
        <dbReference type="EMBL" id="VFU30828.1"/>
    </source>
</evidence>
<reference evidence="2" key="1">
    <citation type="submission" date="2019-03" db="EMBL/GenBank/DDBJ databases">
        <authorList>
            <person name="Mank J."/>
            <person name="Almeida P."/>
        </authorList>
    </citation>
    <scope>NUCLEOTIDE SEQUENCE</scope>
    <source>
        <strain evidence="2">78183</strain>
    </source>
</reference>
<protein>
    <recommendedName>
        <fullName evidence="3">DUF4378 domain-containing protein</fullName>
    </recommendedName>
</protein>
<feature type="compositionally biased region" description="Basic and acidic residues" evidence="1">
    <location>
        <begin position="237"/>
        <end position="251"/>
    </location>
</feature>
<name>A0A6N2KQG4_SALVM</name>
<evidence type="ECO:0008006" key="3">
    <source>
        <dbReference type="Google" id="ProtNLM"/>
    </source>
</evidence>
<organism evidence="2">
    <name type="scientific">Salix viminalis</name>
    <name type="common">Common osier</name>
    <name type="synonym">Basket willow</name>
    <dbReference type="NCBI Taxonomy" id="40686"/>
    <lineage>
        <taxon>Eukaryota</taxon>
        <taxon>Viridiplantae</taxon>
        <taxon>Streptophyta</taxon>
        <taxon>Embryophyta</taxon>
        <taxon>Tracheophyta</taxon>
        <taxon>Spermatophyta</taxon>
        <taxon>Magnoliopsida</taxon>
        <taxon>eudicotyledons</taxon>
        <taxon>Gunneridae</taxon>
        <taxon>Pentapetalae</taxon>
        <taxon>rosids</taxon>
        <taxon>fabids</taxon>
        <taxon>Malpighiales</taxon>
        <taxon>Salicaceae</taxon>
        <taxon>Saliceae</taxon>
        <taxon>Salix</taxon>
    </lineage>
</organism>
<sequence length="470" mass="53123">MEPTSLFLSLHLKAPYIIPTLCLLLTVSVSHHLLQYCFSFKSSYLVRVHPAVSSHFLVIGCCTTIRFLLEIDLKTKQQPPRQLFKRSKSRAASSAISALQKASVAVINAVKLLPFPSPNSIVKSPPPSTTRKGLLPRSLSRKLFKKSFWRKAADHHGQCKESNEIGGWRLFREFLEEQDKLSDQTTSTVSTSSSSNSNVWTTESEHTVDSGNSTSNSIRNDAVSDRESVSVGQDSTANRKEWPDHEEEKEQSSPVSILDCPFHDEEEEEEEEISSPVQRSLICVEGTKQKLVQKIRRFDSLAQLDPLDLEKRIAAAELEDESPLQHCSTDSSILKMETKENGTEKDAQELLEHVKSTVASRSLASKVDSLLLDFFEERIEENKAGGSVAGSYRGFEQELKVAREWIDGQPEEMFLGWEMAERRHVYIKHMEQSGRWEKVDRGKEEVALELEVEVFNSLVDEVLLDYILVN</sequence>
<feature type="compositionally biased region" description="Low complexity" evidence="1">
    <location>
        <begin position="185"/>
        <end position="202"/>
    </location>
</feature>
<proteinExistence type="predicted"/>
<evidence type="ECO:0000256" key="1">
    <source>
        <dbReference type="SAM" id="MobiDB-lite"/>
    </source>
</evidence>
<feature type="region of interest" description="Disordered" evidence="1">
    <location>
        <begin position="181"/>
        <end position="258"/>
    </location>
</feature>
<dbReference type="PANTHER" id="PTHR33623">
    <property type="entry name" value="OS04G0572500 PROTEIN"/>
    <property type="match status" value="1"/>
</dbReference>